<accession>A0A2B7Z3L3</accession>
<evidence type="ECO:0000313" key="2">
    <source>
        <dbReference type="Proteomes" id="UP000224634"/>
    </source>
</evidence>
<reference evidence="1 2" key="1">
    <citation type="submission" date="2017-10" db="EMBL/GenBank/DDBJ databases">
        <title>Comparative genomics in systemic dimorphic fungi from Ajellomycetaceae.</title>
        <authorList>
            <person name="Munoz J.F."/>
            <person name="Mcewen J.G."/>
            <person name="Clay O.K."/>
            <person name="Cuomo C.A."/>
        </authorList>
    </citation>
    <scope>NUCLEOTIDE SEQUENCE [LARGE SCALE GENOMIC DNA]</scope>
    <source>
        <strain evidence="1 2">UAMH7299</strain>
    </source>
</reference>
<dbReference type="Proteomes" id="UP000224634">
    <property type="component" value="Unassembled WGS sequence"/>
</dbReference>
<sequence>METETPFKKLSEVEWMVKRIAWGGIGYLGRHGAPWSKELRCIGIRDPERSPVILVASAWGILASLRLRWPGNEDQVLSKTEDDWNEMKKTAREEVKRVADKYNEHKEYFLSPENTMILLMCHITDEMDQIVNTITEEMRM</sequence>
<keyword evidence="2" id="KW-1185">Reference proteome</keyword>
<name>A0A2B7Z3L3_POLH7</name>
<dbReference type="EMBL" id="PDNA01000003">
    <property type="protein sequence ID" value="PGH27839.1"/>
    <property type="molecule type" value="Genomic_DNA"/>
</dbReference>
<gene>
    <name evidence="1" type="ORF">AJ80_00389</name>
</gene>
<organism evidence="1 2">
    <name type="scientific">Polytolypa hystricis (strain UAMH7299)</name>
    <dbReference type="NCBI Taxonomy" id="1447883"/>
    <lineage>
        <taxon>Eukaryota</taxon>
        <taxon>Fungi</taxon>
        <taxon>Dikarya</taxon>
        <taxon>Ascomycota</taxon>
        <taxon>Pezizomycotina</taxon>
        <taxon>Eurotiomycetes</taxon>
        <taxon>Eurotiomycetidae</taxon>
        <taxon>Onygenales</taxon>
        <taxon>Onygenales incertae sedis</taxon>
        <taxon>Polytolypa</taxon>
    </lineage>
</organism>
<evidence type="ECO:0000313" key="1">
    <source>
        <dbReference type="EMBL" id="PGH27839.1"/>
    </source>
</evidence>
<proteinExistence type="predicted"/>
<comment type="caution">
    <text evidence="1">The sequence shown here is derived from an EMBL/GenBank/DDBJ whole genome shotgun (WGS) entry which is preliminary data.</text>
</comment>
<dbReference type="AlphaFoldDB" id="A0A2B7Z3L3"/>
<protein>
    <submittedName>
        <fullName evidence="1">Uncharacterized protein</fullName>
    </submittedName>
</protein>